<dbReference type="KEGG" id="nst:Nstercoris_01969"/>
<dbReference type="EMBL" id="AP019755">
    <property type="protein sequence ID" value="BBL35694.1"/>
    <property type="molecule type" value="Genomic_DNA"/>
</dbReference>
<accession>A0A4Y1YNU2</accession>
<evidence type="ECO:0000313" key="2">
    <source>
        <dbReference type="Proteomes" id="UP000316473"/>
    </source>
</evidence>
<dbReference type="AlphaFoldDB" id="A0A4Y1YNU2"/>
<dbReference type="PIRSF" id="PIRSF015283">
    <property type="entry name" value="Regulatory_RpfE"/>
    <property type="match status" value="1"/>
</dbReference>
<name>A0A4Y1YNU2_9PROT</name>
<gene>
    <name evidence="1" type="ORF">Nstercoris_01969</name>
</gene>
<sequence>MKLHLCIPDLFWPENLQTDIYQSLKLPALEMLFAKGHLVEGAGQTTESWLCKLFDIHKQHDWPVASITLLREQGNIECNREDYWLRVDPVHLRIENNHLLLGDSYILNISLKEAISFTDSINELISDNGLVLLPLHSDRWYLRCNGTPDLRTFLLSEVVGKNINDLLPLGDDRSIWNSRVNEIQMLLHDHPLNQTRESQGELVVNSVWLWGGGVMPEKIYAPYTKIWSNHVFAQALARAGDIAFCNLPENGNELLRHADNLGEQLVFLDNLQKYANYKDAFNWSNELARIEQNWFAPLLQALKRKQIIQLKITTVNNCSTKDFTLTPSSLWKFWATVRPVKSYG</sequence>
<organism evidence="1 2">
    <name type="scientific">Nitrosomonas stercoris</name>
    <dbReference type="NCBI Taxonomy" id="1444684"/>
    <lineage>
        <taxon>Bacteria</taxon>
        <taxon>Pseudomonadati</taxon>
        <taxon>Pseudomonadota</taxon>
        <taxon>Betaproteobacteria</taxon>
        <taxon>Nitrosomonadales</taxon>
        <taxon>Nitrosomonadaceae</taxon>
        <taxon>Nitrosomonas</taxon>
    </lineage>
</organism>
<evidence type="ECO:0000313" key="1">
    <source>
        <dbReference type="EMBL" id="BBL35694.1"/>
    </source>
</evidence>
<proteinExistence type="predicted"/>
<keyword evidence="2" id="KW-1185">Reference proteome</keyword>
<dbReference type="InterPro" id="IPR016631">
    <property type="entry name" value="Regulatory_RpfE"/>
</dbReference>
<reference evidence="1 2" key="1">
    <citation type="submission" date="2019-06" db="EMBL/GenBank/DDBJ databases">
        <title>Nitrosomonas stercoris KYUHI-S whole genome shotgun sequence.</title>
        <authorList>
            <person name="Nakagawa T."/>
            <person name="Tsuchiya Y."/>
            <person name="Takahashi R."/>
        </authorList>
    </citation>
    <scope>NUCLEOTIDE SEQUENCE [LARGE SCALE GENOMIC DNA]</scope>
    <source>
        <strain evidence="1 2">KYUHI-S</strain>
    </source>
</reference>
<protein>
    <recommendedName>
        <fullName evidence="3">Phosphoglycerate mutase</fullName>
    </recommendedName>
</protein>
<evidence type="ECO:0008006" key="3">
    <source>
        <dbReference type="Google" id="ProtNLM"/>
    </source>
</evidence>
<dbReference type="Proteomes" id="UP000316473">
    <property type="component" value="Chromosome"/>
</dbReference>